<proteinExistence type="predicted"/>
<dbReference type="EMBL" id="AMCI01000364">
    <property type="protein sequence ID" value="EJX09560.1"/>
    <property type="molecule type" value="Genomic_DNA"/>
</dbReference>
<dbReference type="Gene3D" id="1.10.3210.10">
    <property type="entry name" value="Hypothetical protein af1432"/>
    <property type="match status" value="1"/>
</dbReference>
<organism evidence="2">
    <name type="scientific">gut metagenome</name>
    <dbReference type="NCBI Taxonomy" id="749906"/>
    <lineage>
        <taxon>unclassified sequences</taxon>
        <taxon>metagenomes</taxon>
        <taxon>organismal metagenomes</taxon>
    </lineage>
</organism>
<comment type="caution">
    <text evidence="2">The sequence shown here is derived from an EMBL/GenBank/DDBJ whole genome shotgun (WGS) entry which is preliminary data.</text>
</comment>
<dbReference type="CDD" id="cd00077">
    <property type="entry name" value="HDc"/>
    <property type="match status" value="1"/>
</dbReference>
<evidence type="ECO:0000313" key="2">
    <source>
        <dbReference type="EMBL" id="EJX09560.1"/>
    </source>
</evidence>
<sequence length="209" mass="24117">MITPQEMSQNKAQFINYCQQYIQREGINALLDYLEKTDFYTAPSSASYHLNVEGGLCRHSLNVFETAIKVYDLIVGPQIQAGNSPFTQEISKESIAIVALFHDVCKTKFYKKTEKWKKDENNRWVSYPGYEIEDEFPFGHGEKSCIILHWFIKLKQDELLAIRWHMGMFEMTEQGSGTRCSYRAAMEKSPLVTLLQVCDLLSANCFEPT</sequence>
<accession>J9H694</accession>
<evidence type="ECO:0000259" key="1">
    <source>
        <dbReference type="Pfam" id="PF01966"/>
    </source>
</evidence>
<feature type="domain" description="HD" evidence="1">
    <location>
        <begin position="59"/>
        <end position="203"/>
    </location>
</feature>
<reference evidence="2" key="1">
    <citation type="journal article" date="2012" name="PLoS ONE">
        <title>Gene sets for utilization of primary and secondary nutrition supplies in the distal gut of endangered iberian lynx.</title>
        <authorList>
            <person name="Alcaide M."/>
            <person name="Messina E."/>
            <person name="Richter M."/>
            <person name="Bargiela R."/>
            <person name="Peplies J."/>
            <person name="Huws S.A."/>
            <person name="Newbold C.J."/>
            <person name="Golyshin P.N."/>
            <person name="Simon M.A."/>
            <person name="Lopez G."/>
            <person name="Yakimov M.M."/>
            <person name="Ferrer M."/>
        </authorList>
    </citation>
    <scope>NUCLEOTIDE SEQUENCE</scope>
</reference>
<name>J9H694_9ZZZZ</name>
<dbReference type="InterPro" id="IPR006674">
    <property type="entry name" value="HD_domain"/>
</dbReference>
<dbReference type="AlphaFoldDB" id="J9H694"/>
<dbReference type="SUPFAM" id="SSF109604">
    <property type="entry name" value="HD-domain/PDEase-like"/>
    <property type="match status" value="1"/>
</dbReference>
<feature type="non-terminal residue" evidence="2">
    <location>
        <position position="209"/>
    </location>
</feature>
<dbReference type="InterPro" id="IPR003607">
    <property type="entry name" value="HD/PDEase_dom"/>
</dbReference>
<keyword evidence="2" id="KW-0378">Hydrolase</keyword>
<gene>
    <name evidence="2" type="ORF">EVA_02332</name>
</gene>
<protein>
    <submittedName>
        <fullName evidence="2">Protein containing Metal-dependent phosphohydrolase, HD region, subdomain protein</fullName>
    </submittedName>
</protein>
<dbReference type="Pfam" id="PF01966">
    <property type="entry name" value="HD"/>
    <property type="match status" value="1"/>
</dbReference>
<dbReference type="GO" id="GO:0016787">
    <property type="term" value="F:hydrolase activity"/>
    <property type="evidence" value="ECO:0007669"/>
    <property type="project" value="UniProtKB-KW"/>
</dbReference>